<evidence type="ECO:0000256" key="4">
    <source>
        <dbReference type="ARBA" id="ARBA00022723"/>
    </source>
</evidence>
<dbReference type="InterPro" id="IPR016193">
    <property type="entry name" value="Cytidine_deaminase-like"/>
</dbReference>
<evidence type="ECO:0000256" key="3">
    <source>
        <dbReference type="ARBA" id="ARBA00022694"/>
    </source>
</evidence>
<dbReference type="eggNOG" id="COG0590">
    <property type="taxonomic scope" value="Bacteria"/>
</dbReference>
<dbReference type="Proteomes" id="UP000027170">
    <property type="component" value="Unassembled WGS sequence"/>
</dbReference>
<comment type="function">
    <text evidence="8">Catalyzes the deamination of adenosine to inosine at the wobble position 34 of tRNA(Arg2).</text>
</comment>
<feature type="binding site" evidence="8">
    <location>
        <position position="144"/>
    </location>
    <ligand>
        <name>Zn(2+)</name>
        <dbReference type="ChEBI" id="CHEBI:29105"/>
        <note>catalytic</note>
    </ligand>
</feature>
<dbReference type="InterPro" id="IPR002125">
    <property type="entry name" value="CMP_dCMP_dom"/>
</dbReference>
<dbReference type="InterPro" id="IPR058535">
    <property type="entry name" value="MafB19-deam"/>
</dbReference>
<evidence type="ECO:0000256" key="8">
    <source>
        <dbReference type="HAMAP-Rule" id="MF_00972"/>
    </source>
</evidence>
<dbReference type="InterPro" id="IPR028883">
    <property type="entry name" value="tRNA_aden_deaminase"/>
</dbReference>
<dbReference type="PROSITE" id="PS00903">
    <property type="entry name" value="CYT_DCMP_DEAMINASES_1"/>
    <property type="match status" value="1"/>
</dbReference>
<dbReference type="SUPFAM" id="SSF53927">
    <property type="entry name" value="Cytidine deaminase-like"/>
    <property type="match status" value="1"/>
</dbReference>
<evidence type="ECO:0000313" key="10">
    <source>
        <dbReference type="Proteomes" id="UP000027170"/>
    </source>
</evidence>
<dbReference type="GO" id="GO:0002100">
    <property type="term" value="P:tRNA wobble adenosine to inosine editing"/>
    <property type="evidence" value="ECO:0007669"/>
    <property type="project" value="UniProtKB-UniRule"/>
</dbReference>
<protein>
    <recommendedName>
        <fullName evidence="8">tRNA-specific adenosine deaminase</fullName>
        <ecNumber evidence="8">3.5.4.33</ecNumber>
    </recommendedName>
</protein>
<dbReference type="Pfam" id="PF04994">
    <property type="entry name" value="TfoX_C"/>
    <property type="match status" value="1"/>
</dbReference>
<gene>
    <name evidence="8" type="primary">tadA</name>
    <name evidence="9" type="ORF">SALWKB29_0718</name>
</gene>
<comment type="catalytic activity">
    <reaction evidence="7 8">
        <text>adenosine(34) in tRNA + H2O + H(+) = inosine(34) in tRNA + NH4(+)</text>
        <dbReference type="Rhea" id="RHEA:43168"/>
        <dbReference type="Rhea" id="RHEA-COMP:10373"/>
        <dbReference type="Rhea" id="RHEA-COMP:10374"/>
        <dbReference type="ChEBI" id="CHEBI:15377"/>
        <dbReference type="ChEBI" id="CHEBI:15378"/>
        <dbReference type="ChEBI" id="CHEBI:28938"/>
        <dbReference type="ChEBI" id="CHEBI:74411"/>
        <dbReference type="ChEBI" id="CHEBI:82852"/>
        <dbReference type="EC" id="3.5.4.33"/>
    </reaction>
</comment>
<dbReference type="EC" id="3.5.4.33" evidence="8"/>
<dbReference type="InterPro" id="IPR016192">
    <property type="entry name" value="APOBEC/CMP_deaminase_Zn-bd"/>
</dbReference>
<sequence>MSTPFTTPPLAPKTIAILKQLDIHCVEDLQWRGAITAFLQLKNISTSSTESVLWQFIALVENRAAQSLSAEEKTFWRQQIKQHPPVALFPSTKNMQHWMQQALHAAQQAQLLNEVPVGAVVVYENNLIGCGYNRCITDHNISHHAEIQALTAASKVLSNYRLQDCDVYVTLEPCAMCASALIQARVKRVIYGTAEIKTGAAGSVINLFNNRQLNTHTAVLGGILAAESKELLQQFFRHKRKSEQITNTSASNTEL</sequence>
<comment type="caution">
    <text evidence="9">The sequence shown here is derived from an EMBL/GenBank/DDBJ whole genome shotgun (WGS) entry which is preliminary data.</text>
</comment>
<feature type="binding site" evidence="8">
    <location>
        <position position="174"/>
    </location>
    <ligand>
        <name>Zn(2+)</name>
        <dbReference type="ChEBI" id="CHEBI:29105"/>
        <note>catalytic</note>
    </ligand>
</feature>
<feature type="active site" description="Proton donor" evidence="8">
    <location>
        <position position="146"/>
    </location>
</feature>
<dbReference type="EMBL" id="JFZV01000003">
    <property type="protein sequence ID" value="KDN15092.1"/>
    <property type="molecule type" value="Genomic_DNA"/>
</dbReference>
<comment type="cofactor">
    <cofactor evidence="8">
        <name>Zn(2+)</name>
        <dbReference type="ChEBI" id="CHEBI:29105"/>
    </cofactor>
    <text evidence="8">Binds 1 zinc ion per subunit.</text>
</comment>
<dbReference type="RefSeq" id="WP_051608146.1">
    <property type="nucleotide sequence ID" value="NZ_JFZV01000003.1"/>
</dbReference>
<keyword evidence="6 8" id="KW-0862">Zinc</keyword>
<dbReference type="Gene3D" id="1.10.150.20">
    <property type="entry name" value="5' to 3' exonuclease, C-terminal subdomain"/>
    <property type="match status" value="1"/>
</dbReference>
<keyword evidence="10" id="KW-1185">Reference proteome</keyword>
<dbReference type="NCBIfam" id="NF008113">
    <property type="entry name" value="PRK10860.1"/>
    <property type="match status" value="1"/>
</dbReference>
<evidence type="ECO:0000313" key="9">
    <source>
        <dbReference type="EMBL" id="KDN15092.1"/>
    </source>
</evidence>
<dbReference type="Pfam" id="PF14437">
    <property type="entry name" value="MafB19-deam"/>
    <property type="match status" value="1"/>
</dbReference>
<dbReference type="GO" id="GO:0052717">
    <property type="term" value="F:tRNA-specific adenosine-34 deaminase activity"/>
    <property type="evidence" value="ECO:0007669"/>
    <property type="project" value="UniProtKB-UniRule"/>
</dbReference>
<dbReference type="PROSITE" id="PS51747">
    <property type="entry name" value="CYT_DCMP_DEAMINASES_2"/>
    <property type="match status" value="1"/>
</dbReference>
<keyword evidence="3 8" id="KW-0819">tRNA processing</keyword>
<dbReference type="AlphaFoldDB" id="A0A066TNI1"/>
<evidence type="ECO:0000256" key="5">
    <source>
        <dbReference type="ARBA" id="ARBA00022801"/>
    </source>
</evidence>
<dbReference type="HAMAP" id="MF_00972">
    <property type="entry name" value="tRNA_aden_deaminase"/>
    <property type="match status" value="1"/>
</dbReference>
<evidence type="ECO:0000256" key="1">
    <source>
        <dbReference type="ARBA" id="ARBA00010669"/>
    </source>
</evidence>
<dbReference type="CDD" id="cd01285">
    <property type="entry name" value="nucleoside_deaminase"/>
    <property type="match status" value="1"/>
</dbReference>
<dbReference type="GO" id="GO:0008270">
    <property type="term" value="F:zinc ion binding"/>
    <property type="evidence" value="ECO:0007669"/>
    <property type="project" value="UniProtKB-UniRule"/>
</dbReference>
<dbReference type="FunFam" id="3.40.140.10:FF:000005">
    <property type="entry name" value="tRNA-specific adenosine deaminase"/>
    <property type="match status" value="1"/>
</dbReference>
<dbReference type="InterPro" id="IPR007077">
    <property type="entry name" value="TfoX_C"/>
</dbReference>
<feature type="binding site" evidence="8">
    <location>
        <position position="177"/>
    </location>
    <ligand>
        <name>Zn(2+)</name>
        <dbReference type="ChEBI" id="CHEBI:29105"/>
        <note>catalytic</note>
    </ligand>
</feature>
<evidence type="ECO:0000256" key="2">
    <source>
        <dbReference type="ARBA" id="ARBA00011738"/>
    </source>
</evidence>
<evidence type="ECO:0000256" key="7">
    <source>
        <dbReference type="ARBA" id="ARBA00048045"/>
    </source>
</evidence>
<keyword evidence="5 8" id="KW-0378">Hydrolase</keyword>
<organism evidence="9 10">
    <name type="scientific">Snodgrassella communis</name>
    <dbReference type="NCBI Taxonomy" id="2946699"/>
    <lineage>
        <taxon>Bacteria</taxon>
        <taxon>Pseudomonadati</taxon>
        <taxon>Pseudomonadota</taxon>
        <taxon>Betaproteobacteria</taxon>
        <taxon>Neisseriales</taxon>
        <taxon>Neisseriaceae</taxon>
        <taxon>Snodgrassella</taxon>
    </lineage>
</organism>
<dbReference type="PANTHER" id="PTHR11079:SF202">
    <property type="entry name" value="TRNA-SPECIFIC ADENOSINE DEAMINASE"/>
    <property type="match status" value="1"/>
</dbReference>
<comment type="subunit">
    <text evidence="2 8">Homodimer.</text>
</comment>
<proteinExistence type="inferred from homology"/>
<dbReference type="Gene3D" id="3.40.140.10">
    <property type="entry name" value="Cytidine Deaminase, domain 2"/>
    <property type="match status" value="1"/>
</dbReference>
<accession>A0A066TNI1</accession>
<keyword evidence="4 8" id="KW-0479">Metal-binding</keyword>
<dbReference type="OrthoDB" id="9802676at2"/>
<comment type="similarity">
    <text evidence="1">Belongs to the cytidine and deoxycytidylate deaminase family. ADAT2 subfamily.</text>
</comment>
<dbReference type="PANTHER" id="PTHR11079">
    <property type="entry name" value="CYTOSINE DEAMINASE FAMILY MEMBER"/>
    <property type="match status" value="1"/>
</dbReference>
<evidence type="ECO:0000256" key="6">
    <source>
        <dbReference type="ARBA" id="ARBA00022833"/>
    </source>
</evidence>
<reference evidence="9 10" key="1">
    <citation type="submission" date="2014-03" db="EMBL/GenBank/DDBJ databases">
        <title>The genomes of two eusocial bee gut symbionts.</title>
        <authorList>
            <person name="Kwong W.K."/>
            <person name="Engel P."/>
            <person name="Koch H."/>
            <person name="Moran N.A."/>
        </authorList>
    </citation>
    <scope>NUCLEOTIDE SEQUENCE [LARGE SCALE GENOMIC DNA]</scope>
    <source>
        <strain evidence="10">wkB29</strain>
    </source>
</reference>
<name>A0A066TNI1_9NEIS</name>